<name>A0ABQ3MZM6_9BACI</name>
<keyword evidence="3" id="KW-0808">Transferase</keyword>
<dbReference type="PANTHER" id="PTHR43065">
    <property type="entry name" value="SENSOR HISTIDINE KINASE"/>
    <property type="match status" value="1"/>
</dbReference>
<dbReference type="Pfam" id="PF02518">
    <property type="entry name" value="HATPase_c"/>
    <property type="match status" value="1"/>
</dbReference>
<dbReference type="InterPro" id="IPR004358">
    <property type="entry name" value="Sig_transdc_His_kin-like_C"/>
</dbReference>
<evidence type="ECO:0000256" key="7">
    <source>
        <dbReference type="ARBA" id="ARBA00023012"/>
    </source>
</evidence>
<evidence type="ECO:0000313" key="9">
    <source>
        <dbReference type="EMBL" id="GHH96847.1"/>
    </source>
</evidence>
<dbReference type="CDD" id="cd00075">
    <property type="entry name" value="HATPase"/>
    <property type="match status" value="1"/>
</dbReference>
<dbReference type="Proteomes" id="UP000637074">
    <property type="component" value="Unassembled WGS sequence"/>
</dbReference>
<evidence type="ECO:0000256" key="4">
    <source>
        <dbReference type="ARBA" id="ARBA00022741"/>
    </source>
</evidence>
<reference evidence="9 10" key="1">
    <citation type="journal article" date="2022" name="Int. J. Syst. Evol. Microbiol.">
        <title>Neobacillus kokaensis sp. nov., isolated from soil.</title>
        <authorList>
            <person name="Yuki K."/>
            <person name="Matsubara H."/>
            <person name="Yamaguchi S."/>
        </authorList>
    </citation>
    <scope>NUCLEOTIDE SEQUENCE [LARGE SCALE GENOMIC DNA]</scope>
    <source>
        <strain evidence="9 10">LOB 377</strain>
    </source>
</reference>
<dbReference type="PANTHER" id="PTHR43065:SF34">
    <property type="entry name" value="SPORULATION KINASE A"/>
    <property type="match status" value="1"/>
</dbReference>
<organism evidence="9 10">
    <name type="scientific">Neobacillus kokaensis</name>
    <dbReference type="NCBI Taxonomy" id="2759023"/>
    <lineage>
        <taxon>Bacteria</taxon>
        <taxon>Bacillati</taxon>
        <taxon>Bacillota</taxon>
        <taxon>Bacilli</taxon>
        <taxon>Bacillales</taxon>
        <taxon>Bacillaceae</taxon>
        <taxon>Neobacillus</taxon>
    </lineage>
</organism>
<dbReference type="Gene3D" id="3.30.565.10">
    <property type="entry name" value="Histidine kinase-like ATPase, C-terminal domain"/>
    <property type="match status" value="1"/>
</dbReference>
<dbReference type="InterPro" id="IPR005467">
    <property type="entry name" value="His_kinase_dom"/>
</dbReference>
<dbReference type="EMBL" id="BNDS01000001">
    <property type="protein sequence ID" value="GHH96847.1"/>
    <property type="molecule type" value="Genomic_DNA"/>
</dbReference>
<keyword evidence="7" id="KW-0902">Two-component regulatory system</keyword>
<sequence>MLDELNRINHIVGELLLLAKPQHVKFSITWVQKLLQDVISLLGTEASLYNVQIKSAFPKEELFIECEPNQLKQLFINIIKNAIEASINGGKVTISLKKEQENRILIMIKDNGCGISQERLQRIGEPFYSSKEKGTGLGLTVSFKIVQSHGGTIRFESEKNVGTTVFIELPMEQQQMAGSHPQ</sequence>
<evidence type="ECO:0000256" key="5">
    <source>
        <dbReference type="ARBA" id="ARBA00022777"/>
    </source>
</evidence>
<dbReference type="PRINTS" id="PR00344">
    <property type="entry name" value="BCTRLSENSOR"/>
</dbReference>
<comment type="caution">
    <text evidence="9">The sequence shown here is derived from an EMBL/GenBank/DDBJ whole genome shotgun (WGS) entry which is preliminary data.</text>
</comment>
<feature type="domain" description="Histidine kinase" evidence="8">
    <location>
        <begin position="1"/>
        <end position="173"/>
    </location>
</feature>
<evidence type="ECO:0000256" key="1">
    <source>
        <dbReference type="ARBA" id="ARBA00000085"/>
    </source>
</evidence>
<evidence type="ECO:0000259" key="8">
    <source>
        <dbReference type="PROSITE" id="PS50109"/>
    </source>
</evidence>
<proteinExistence type="predicted"/>
<dbReference type="SMART" id="SM00387">
    <property type="entry name" value="HATPase_c"/>
    <property type="match status" value="1"/>
</dbReference>
<dbReference type="InterPro" id="IPR036890">
    <property type="entry name" value="HATPase_C_sf"/>
</dbReference>
<protein>
    <recommendedName>
        <fullName evidence="2">histidine kinase</fullName>
        <ecNumber evidence="2">2.7.13.3</ecNumber>
    </recommendedName>
</protein>
<dbReference type="EC" id="2.7.13.3" evidence="2"/>
<evidence type="ECO:0000256" key="3">
    <source>
        <dbReference type="ARBA" id="ARBA00022679"/>
    </source>
</evidence>
<evidence type="ECO:0000313" key="10">
    <source>
        <dbReference type="Proteomes" id="UP000637074"/>
    </source>
</evidence>
<dbReference type="InterPro" id="IPR003594">
    <property type="entry name" value="HATPase_dom"/>
</dbReference>
<keyword evidence="5" id="KW-0418">Kinase</keyword>
<evidence type="ECO:0000256" key="6">
    <source>
        <dbReference type="ARBA" id="ARBA00022840"/>
    </source>
</evidence>
<keyword evidence="6" id="KW-0067">ATP-binding</keyword>
<keyword evidence="10" id="KW-1185">Reference proteome</keyword>
<gene>
    <name evidence="9" type="ORF">AM1BK_03900</name>
</gene>
<accession>A0ABQ3MZM6</accession>
<keyword evidence="4" id="KW-0547">Nucleotide-binding</keyword>
<comment type="catalytic activity">
    <reaction evidence="1">
        <text>ATP + protein L-histidine = ADP + protein N-phospho-L-histidine.</text>
        <dbReference type="EC" id="2.7.13.3"/>
    </reaction>
</comment>
<dbReference type="SUPFAM" id="SSF55874">
    <property type="entry name" value="ATPase domain of HSP90 chaperone/DNA topoisomerase II/histidine kinase"/>
    <property type="match status" value="1"/>
</dbReference>
<dbReference type="PROSITE" id="PS50109">
    <property type="entry name" value="HIS_KIN"/>
    <property type="match status" value="1"/>
</dbReference>
<evidence type="ECO:0000256" key="2">
    <source>
        <dbReference type="ARBA" id="ARBA00012438"/>
    </source>
</evidence>